<dbReference type="InterPro" id="IPR020003">
    <property type="entry name" value="ATPase_a/bsu_AS"/>
</dbReference>
<evidence type="ECO:0000256" key="12">
    <source>
        <dbReference type="ARBA" id="ARBA00034006"/>
    </source>
</evidence>
<dbReference type="InterPro" id="IPR004100">
    <property type="entry name" value="ATPase_F1/V1/A1_a/bsu_N"/>
</dbReference>
<evidence type="ECO:0000313" key="14">
    <source>
        <dbReference type="EMBL" id="RAL24914.1"/>
    </source>
</evidence>
<comment type="subcellular location">
    <subcellularLocation>
        <location evidence="1">Cytoplasm</location>
    </subcellularLocation>
</comment>
<evidence type="ECO:0000256" key="1">
    <source>
        <dbReference type="ARBA" id="ARBA00004496"/>
    </source>
</evidence>
<dbReference type="InterPro" id="IPR040627">
    <property type="entry name" value="T3SS_ATPase_C"/>
</dbReference>
<sequence>MLDGEGSLLSRYMERLDSASPVRVTGRVQAVTGLVVKASVPDAAIGDLVEIRLGRRGVMPAEVVGFEGELAVLMPLGSVEGIGPGAEVESTGEPLSMYCGPGLLGRVLDGLGRPIDGGPPLGGAGFKRWPILREAPDPFQRRRITEALSMGVRAIDGLLTVGKGQRVGLFAGSGVGKSTLMGQIARGCEAEVIVIALIGERGREVRDFLEEVLGEEGMKRAVVVVATSDAPSMVRLKSAFVATAIAEYFRAEGAEVLMMMDSVTRFARAQREVGLAAGEPPARQGYPPSVFSMLPRLLERTGNDATGSITALYTVLVAGGDMEEPIADEVRGILDGHILLSRKLASRSHWPAIDVLPSLSRVMRSVTSAAHVEVAERFRQVLAMYESRRDLISLGAYEYGADEEVDFAIDCIEEMEALLKQGLDEHTSLEETIERISDLFG</sequence>
<dbReference type="EC" id="7.4.2.8" evidence="10"/>
<accession>A0A328CAS4</accession>
<dbReference type="PROSITE" id="PS00152">
    <property type="entry name" value="ATPASE_ALPHA_BETA"/>
    <property type="match status" value="1"/>
</dbReference>
<dbReference type="CDD" id="cd01136">
    <property type="entry name" value="ATPase_flagellum-secretory_path_III"/>
    <property type="match status" value="1"/>
</dbReference>
<dbReference type="GO" id="GO:0016887">
    <property type="term" value="F:ATP hydrolysis activity"/>
    <property type="evidence" value="ECO:0007669"/>
    <property type="project" value="InterPro"/>
</dbReference>
<evidence type="ECO:0000256" key="4">
    <source>
        <dbReference type="ARBA" id="ARBA00022741"/>
    </source>
</evidence>
<comment type="catalytic activity">
    <reaction evidence="12">
        <text>ATP + H2O + cellular proteinSide 1 = ADP + phosphate + cellular proteinSide 2.</text>
        <dbReference type="EC" id="7.4.2.8"/>
    </reaction>
</comment>
<dbReference type="Pfam" id="PF00006">
    <property type="entry name" value="ATP-synt_ab"/>
    <property type="match status" value="1"/>
</dbReference>
<feature type="domain" description="AAA+ ATPase" evidence="13">
    <location>
        <begin position="163"/>
        <end position="344"/>
    </location>
</feature>
<keyword evidence="6" id="KW-0653">Protein transport</keyword>
<comment type="caution">
    <text evidence="14">The sequence shown here is derived from an EMBL/GenBank/DDBJ whole genome shotgun (WGS) entry which is preliminary data.</text>
</comment>
<dbReference type="RefSeq" id="WP_111728086.1">
    <property type="nucleotide sequence ID" value="NZ_QHKO01000001.1"/>
</dbReference>
<dbReference type="GO" id="GO:0005524">
    <property type="term" value="F:ATP binding"/>
    <property type="evidence" value="ECO:0007669"/>
    <property type="project" value="UniProtKB-KW"/>
</dbReference>
<evidence type="ECO:0000256" key="7">
    <source>
        <dbReference type="ARBA" id="ARBA00022967"/>
    </source>
</evidence>
<keyword evidence="3" id="KW-0963">Cytoplasm</keyword>
<dbReference type="GO" id="GO:0030257">
    <property type="term" value="C:type III protein secretion system complex"/>
    <property type="evidence" value="ECO:0007669"/>
    <property type="project" value="InterPro"/>
</dbReference>
<gene>
    <name evidence="14" type="ORF">DL240_01515</name>
</gene>
<dbReference type="GO" id="GO:0008564">
    <property type="term" value="F:protein-exporting ATPase activity"/>
    <property type="evidence" value="ECO:0007669"/>
    <property type="project" value="UniProtKB-EC"/>
</dbReference>
<keyword evidence="7" id="KW-1278">Translocase</keyword>
<keyword evidence="15" id="KW-1185">Reference proteome</keyword>
<dbReference type="Pfam" id="PF02874">
    <property type="entry name" value="ATP-synt_ab_N"/>
    <property type="match status" value="1"/>
</dbReference>
<reference evidence="14 15" key="1">
    <citation type="submission" date="2018-05" db="EMBL/GenBank/DDBJ databases">
        <title>Lujinxingia marina gen. nov. sp. nov., a new facultative anaerobic member of the class Deltaproteobacteria, and proposal of Lujinxingaceae fam. nov.</title>
        <authorList>
            <person name="Li C.-M."/>
        </authorList>
    </citation>
    <scope>NUCLEOTIDE SEQUENCE [LARGE SCALE GENOMIC DNA]</scope>
    <source>
        <strain evidence="14 15">B210</strain>
    </source>
</reference>
<dbReference type="InterPro" id="IPR013380">
    <property type="entry name" value="ATPase_T3SS_SctN"/>
</dbReference>
<dbReference type="GO" id="GO:0005737">
    <property type="term" value="C:cytoplasm"/>
    <property type="evidence" value="ECO:0007669"/>
    <property type="project" value="UniProtKB-SubCell"/>
</dbReference>
<dbReference type="InterPro" id="IPR050053">
    <property type="entry name" value="ATPase_alpha/beta_chains"/>
</dbReference>
<keyword evidence="4" id="KW-0547">Nucleotide-binding</keyword>
<dbReference type="GO" id="GO:0046933">
    <property type="term" value="F:proton-transporting ATP synthase activity, rotational mechanism"/>
    <property type="evidence" value="ECO:0007669"/>
    <property type="project" value="TreeGrafter"/>
</dbReference>
<dbReference type="NCBIfam" id="TIGR02546">
    <property type="entry name" value="III_secr_ATP"/>
    <property type="match status" value="1"/>
</dbReference>
<dbReference type="InterPro" id="IPR003593">
    <property type="entry name" value="AAA+_ATPase"/>
</dbReference>
<dbReference type="CDD" id="cd18117">
    <property type="entry name" value="ATP-synt_flagellum-secretory_path_III_N"/>
    <property type="match status" value="1"/>
</dbReference>
<dbReference type="EMBL" id="QHKO01000001">
    <property type="protein sequence ID" value="RAL24914.1"/>
    <property type="molecule type" value="Genomic_DNA"/>
</dbReference>
<keyword evidence="8" id="KW-0843">Virulence</keyword>
<dbReference type="OrthoDB" id="9801639at2"/>
<dbReference type="Gene3D" id="3.40.50.12240">
    <property type="match status" value="1"/>
</dbReference>
<evidence type="ECO:0000256" key="5">
    <source>
        <dbReference type="ARBA" id="ARBA00022840"/>
    </source>
</evidence>
<dbReference type="GO" id="GO:0030254">
    <property type="term" value="P:protein secretion by the type III secretion system"/>
    <property type="evidence" value="ECO:0007669"/>
    <property type="project" value="InterPro"/>
</dbReference>
<dbReference type="NCBIfam" id="TIGR01026">
    <property type="entry name" value="fliI_yscN"/>
    <property type="match status" value="1"/>
</dbReference>
<dbReference type="AlphaFoldDB" id="A0A328CAS4"/>
<dbReference type="Pfam" id="PF18269">
    <property type="entry name" value="T3SS_ATPase_C"/>
    <property type="match status" value="1"/>
</dbReference>
<protein>
    <recommendedName>
        <fullName evidence="11">Type 3 secretion system ATPase</fullName>
        <ecNumber evidence="10">7.4.2.8</ecNumber>
    </recommendedName>
</protein>
<dbReference type="InterPro" id="IPR000194">
    <property type="entry name" value="ATPase_F1/V1/A1_a/bsu_nucl-bd"/>
</dbReference>
<name>A0A328CAS4_9DELT</name>
<dbReference type="PANTHER" id="PTHR15184">
    <property type="entry name" value="ATP SYNTHASE"/>
    <property type="match status" value="1"/>
</dbReference>
<evidence type="ECO:0000256" key="8">
    <source>
        <dbReference type="ARBA" id="ARBA00023026"/>
    </source>
</evidence>
<evidence type="ECO:0000259" key="13">
    <source>
        <dbReference type="SMART" id="SM00382"/>
    </source>
</evidence>
<evidence type="ECO:0000256" key="9">
    <source>
        <dbReference type="ARBA" id="ARBA00024342"/>
    </source>
</evidence>
<keyword evidence="2" id="KW-0813">Transport</keyword>
<dbReference type="GO" id="GO:0046961">
    <property type="term" value="F:proton-transporting ATPase activity, rotational mechanism"/>
    <property type="evidence" value="ECO:0007669"/>
    <property type="project" value="InterPro"/>
</dbReference>
<dbReference type="Proteomes" id="UP000249169">
    <property type="component" value="Unassembled WGS sequence"/>
</dbReference>
<evidence type="ECO:0000256" key="11">
    <source>
        <dbReference type="ARBA" id="ARBA00024442"/>
    </source>
</evidence>
<keyword evidence="5" id="KW-0067">ATP-binding</keyword>
<evidence type="ECO:0000256" key="6">
    <source>
        <dbReference type="ARBA" id="ARBA00022927"/>
    </source>
</evidence>
<comment type="similarity">
    <text evidence="9">Belongs to the ATPase alpha/beta chains family. T3SS ATPase subfamily.</text>
</comment>
<dbReference type="InterPro" id="IPR005714">
    <property type="entry name" value="ATPase_T3SS_FliI/YscN"/>
</dbReference>
<dbReference type="FunFam" id="3.40.50.12240:FF:000002">
    <property type="entry name" value="Flagellum-specific ATP synthase FliI"/>
    <property type="match status" value="1"/>
</dbReference>
<dbReference type="InterPro" id="IPR027417">
    <property type="entry name" value="P-loop_NTPase"/>
</dbReference>
<dbReference type="PANTHER" id="PTHR15184:SF9">
    <property type="entry name" value="SPI-1 TYPE 3 SECRETION SYSTEM ATPASE"/>
    <property type="match status" value="1"/>
</dbReference>
<organism evidence="14 15">
    <name type="scientific">Lujinxingia litoralis</name>
    <dbReference type="NCBI Taxonomy" id="2211119"/>
    <lineage>
        <taxon>Bacteria</taxon>
        <taxon>Deltaproteobacteria</taxon>
        <taxon>Bradymonadales</taxon>
        <taxon>Lujinxingiaceae</taxon>
        <taxon>Lujinxingia</taxon>
    </lineage>
</organism>
<dbReference type="SUPFAM" id="SSF52540">
    <property type="entry name" value="P-loop containing nucleoside triphosphate hydrolases"/>
    <property type="match status" value="1"/>
</dbReference>
<evidence type="ECO:0000256" key="2">
    <source>
        <dbReference type="ARBA" id="ARBA00022448"/>
    </source>
</evidence>
<evidence type="ECO:0000256" key="10">
    <source>
        <dbReference type="ARBA" id="ARBA00024382"/>
    </source>
</evidence>
<evidence type="ECO:0000313" key="15">
    <source>
        <dbReference type="Proteomes" id="UP000249169"/>
    </source>
</evidence>
<dbReference type="SMART" id="SM00382">
    <property type="entry name" value="AAA"/>
    <property type="match status" value="1"/>
</dbReference>
<proteinExistence type="inferred from homology"/>
<evidence type="ECO:0000256" key="3">
    <source>
        <dbReference type="ARBA" id="ARBA00022490"/>
    </source>
</evidence>